<dbReference type="OrthoDB" id="5760217at2"/>
<name>A0A2Z2NHE4_9GAMM</name>
<gene>
    <name evidence="2" type="ORF">IMCC3135_02995</name>
    <name evidence="3" type="ORF">IMCC3135_07850</name>
    <name evidence="4" type="ORF">IMCC3135_17860</name>
</gene>
<dbReference type="RefSeq" id="WP_088916227.1">
    <property type="nucleotide sequence ID" value="NZ_CP018632.1"/>
</dbReference>
<dbReference type="InterPro" id="IPR047952">
    <property type="entry name" value="Transpos_IS4"/>
</dbReference>
<dbReference type="PANTHER" id="PTHR37529:SF1">
    <property type="entry name" value="TRANSPOSASE INSG FOR INSERTION SEQUENCE ELEMENT IS4-RELATED"/>
    <property type="match status" value="1"/>
</dbReference>
<evidence type="ECO:0000313" key="5">
    <source>
        <dbReference type="Proteomes" id="UP000250079"/>
    </source>
</evidence>
<dbReference type="PANTHER" id="PTHR37529">
    <property type="entry name" value="TRANSPOSASE INSG FOR INSERTION SEQUENCE ELEMENT IS4-RELATED"/>
    <property type="match status" value="1"/>
</dbReference>
<proteinExistence type="predicted"/>
<dbReference type="KEGG" id="gai:IMCC3135_17860"/>
<sequence length="763" mass="86894">MDPLIENLSSTTFAGKRFTRKQICTIQETCRAFPALSRRELAHTISEHLGWCTPAGKHKIQSCLSTLESLEKLGIVSLPAIDETKRPGLQKQIKPTSRSEQQPLIDEPLDQLAITVQLAADKHDIGLWNELVDRHHYLGYRRPIGPHLRYFIVDAQGRKLGCLMFCYAVKSLPCRDQWIGWQEQKYKKHLDLLVNNNRFLIFPWVKVKCLASKSLSMACKQLSDDWLANYHTRPVLVETFIDPTRFKATCYRAANWQCLGQTKGQSATKSTPGKSAKDVYVFALTRNPKPILINGPELVRKKGKAHSRNTGHTPRPLGPTDPFVQLWQNIIGTVIHVAHDFDRQWQKRQRVLNSLLIMLFIFRLVFSTNKQGYAITTAELWEQCRTLGIDLPQPTPVAASAFCNARAKLDEEVFKLLQVQILQQAKPDPKKLWQGHRLMAVDGSKLNLPRQLIRAGYKTPSDNAHYPQGTVSCLYELKTKIPIDFDLASHRDERKMAISHLNSLSETDVVVYDRGYYSYDMLHEHDKRHIHPIFRLKTTACRVVEAFANSDDIDAVVQIFPSQSKRTSIPAHDPQPDYPALALRLVKYDAGGTSYILGTTLWDQKKYSIEQLSAVYHSRWGVEELYKISKQLMKVEDFHAQSERGVKQELFAHFNLITLARLFANHSEDGFQSKSEQGESEKHAIKANFKNCLMTVARHIEALLLQQTNLLNKTVNTIIASISTCRQKLRPNRSYARCSRKPVGKWKAPKPAKLAAAKTPITA</sequence>
<dbReference type="InterPro" id="IPR002559">
    <property type="entry name" value="Transposase_11"/>
</dbReference>
<dbReference type="SUPFAM" id="SSF53098">
    <property type="entry name" value="Ribonuclease H-like"/>
    <property type="match status" value="1"/>
</dbReference>
<dbReference type="InterPro" id="IPR025639">
    <property type="entry name" value="DruA"/>
</dbReference>
<dbReference type="KEGG" id="gai:IMCC3135_07850"/>
<dbReference type="KEGG" id="gai:IMCC3135_02995"/>
<protein>
    <recommendedName>
        <fullName evidence="1">Transposase IS4-like domain-containing protein</fullName>
    </recommendedName>
</protein>
<organism evidence="2 5">
    <name type="scientific">Granulosicoccus antarcticus IMCC3135</name>
    <dbReference type="NCBI Taxonomy" id="1192854"/>
    <lineage>
        <taxon>Bacteria</taxon>
        <taxon>Pseudomonadati</taxon>
        <taxon>Pseudomonadota</taxon>
        <taxon>Gammaproteobacteria</taxon>
        <taxon>Chromatiales</taxon>
        <taxon>Granulosicoccaceae</taxon>
        <taxon>Granulosicoccus</taxon>
    </lineage>
</organism>
<dbReference type="Proteomes" id="UP000250079">
    <property type="component" value="Chromosome"/>
</dbReference>
<dbReference type="EMBL" id="CP018632">
    <property type="protein sequence ID" value="ASJ71673.1"/>
    <property type="molecule type" value="Genomic_DNA"/>
</dbReference>
<evidence type="ECO:0000313" key="3">
    <source>
        <dbReference type="EMBL" id="ASJ71673.1"/>
    </source>
</evidence>
<evidence type="ECO:0000259" key="1">
    <source>
        <dbReference type="Pfam" id="PF01609"/>
    </source>
</evidence>
<accession>A0A2Z2NHE4</accession>
<dbReference type="AlphaFoldDB" id="A0A2Z2NHE4"/>
<dbReference type="EMBL" id="CP018632">
    <property type="protein sequence ID" value="ASJ70712.1"/>
    <property type="molecule type" value="Genomic_DNA"/>
</dbReference>
<reference evidence="2 5" key="1">
    <citation type="submission" date="2016-12" db="EMBL/GenBank/DDBJ databases">
        <authorList>
            <person name="Song W.-J."/>
            <person name="Kurnit D.M."/>
        </authorList>
    </citation>
    <scope>NUCLEOTIDE SEQUENCE [LARGE SCALE GENOMIC DNA]</scope>
    <source>
        <strain evidence="2 5">IMCC3135</strain>
    </source>
</reference>
<dbReference type="GO" id="GO:0006313">
    <property type="term" value="P:DNA transposition"/>
    <property type="evidence" value="ECO:0007669"/>
    <property type="project" value="InterPro"/>
</dbReference>
<dbReference type="GO" id="GO:0004803">
    <property type="term" value="F:transposase activity"/>
    <property type="evidence" value="ECO:0007669"/>
    <property type="project" value="InterPro"/>
</dbReference>
<dbReference type="Gene3D" id="3.90.350.10">
    <property type="entry name" value="Transposase Inhibitor Protein From Tn5, Chain A, domain 1"/>
    <property type="match status" value="1"/>
</dbReference>
<feature type="domain" description="Transposase IS4-like" evidence="1">
    <location>
        <begin position="433"/>
        <end position="654"/>
    </location>
</feature>
<dbReference type="EMBL" id="CP018632">
    <property type="protein sequence ID" value="ASJ73651.1"/>
    <property type="molecule type" value="Genomic_DNA"/>
</dbReference>
<evidence type="ECO:0000313" key="4">
    <source>
        <dbReference type="EMBL" id="ASJ73651.1"/>
    </source>
</evidence>
<dbReference type="GO" id="GO:0003677">
    <property type="term" value="F:DNA binding"/>
    <property type="evidence" value="ECO:0007669"/>
    <property type="project" value="InterPro"/>
</dbReference>
<dbReference type="NCBIfam" id="NF033592">
    <property type="entry name" value="transpos_IS4_1"/>
    <property type="match status" value="1"/>
</dbReference>
<dbReference type="Pfam" id="PF01609">
    <property type="entry name" value="DDE_Tnp_1"/>
    <property type="match status" value="1"/>
</dbReference>
<dbReference type="Pfam" id="PF14236">
    <property type="entry name" value="DruA"/>
    <property type="match status" value="1"/>
</dbReference>
<keyword evidence="5" id="KW-1185">Reference proteome</keyword>
<evidence type="ECO:0000313" key="2">
    <source>
        <dbReference type="EMBL" id="ASJ70712.1"/>
    </source>
</evidence>
<dbReference type="InterPro" id="IPR012337">
    <property type="entry name" value="RNaseH-like_sf"/>
</dbReference>